<feature type="domain" description="PAS" evidence="4">
    <location>
        <begin position="92"/>
        <end position="133"/>
    </location>
</feature>
<keyword evidence="1" id="KW-0808">Transferase</keyword>
<dbReference type="InterPro" id="IPR000700">
    <property type="entry name" value="PAS-assoc_C"/>
</dbReference>
<evidence type="ECO:0000313" key="6">
    <source>
        <dbReference type="EMBL" id="MDM3929450.1"/>
    </source>
</evidence>
<dbReference type="InterPro" id="IPR050482">
    <property type="entry name" value="Sensor_HK_TwoCompSys"/>
</dbReference>
<dbReference type="Pfam" id="PF13426">
    <property type="entry name" value="PAS_9"/>
    <property type="match status" value="2"/>
</dbReference>
<sequence>MPLESRTALRDCSRPAERIGASALRKPGGRTPGPRCDRRGSICAAGGNERGTGLMTSPSAESYLSAALLNKSLRERLCDVDAMVDTITDYAIIQLDVNGDVVRWCPGAQVMTGYSAAEALDRPVSMFYTEEDRAAGLAERELAAARESGRLEYEGWRVRKNGQRFRAGVVLAVLEDDEGAFAGFTKVMRDVTAEHLRAETMFHALLESAPDAMVIVGADGRIMLANAQTDKLFGYQREDLIGREVEVLIPPRLRGTHEGHRTGFFAHPGARRMGAGLELWGMRSNGTVFPVDVSLSPLRTERGVMVSAAIRDITEQLAVEAELTETRAQAEVFAERDRIAGDLQDHVIQRVFAVGLALQGTIPRARSPEVQQRLNSAVDDLHGVVQEFRTAIFDLRSKDADVAGLRHRLDEVIGGLSEDLATTVQYKGPLSVVEGALAEEAEAVVAEAIRNAVQHAAATKVTIAVEVADELRIDVVDNGKGLPDDITKAGLMTLRRRAESVGGTLNVGGASGGGTRLRWVAPLL</sequence>
<comment type="caution">
    <text evidence="6">The sequence shown here is derived from an EMBL/GenBank/DDBJ whole genome shotgun (WGS) entry which is preliminary data.</text>
</comment>
<reference evidence="7" key="1">
    <citation type="submission" date="2023-06" db="EMBL/GenBank/DDBJ databases">
        <title>Itaconate inhibition of nontuberculous mycobacteria.</title>
        <authorList>
            <person name="Spilker T."/>
        </authorList>
    </citation>
    <scope>NUCLEOTIDE SEQUENCE [LARGE SCALE GENOMIC DNA]</scope>
    <source>
        <strain evidence="7">FLAC1071</strain>
    </source>
</reference>
<dbReference type="SUPFAM" id="SSF55874">
    <property type="entry name" value="ATPase domain of HSP90 chaperone/DNA topoisomerase II/histidine kinase"/>
    <property type="match status" value="1"/>
</dbReference>
<dbReference type="PROSITE" id="PS50113">
    <property type="entry name" value="PAC"/>
    <property type="match status" value="1"/>
</dbReference>
<dbReference type="SMART" id="SM00086">
    <property type="entry name" value="PAC"/>
    <property type="match status" value="2"/>
</dbReference>
<reference evidence="6 7" key="2">
    <citation type="submission" date="2023-06" db="EMBL/GenBank/DDBJ databases">
        <title>Itaconate inhibition of nontuberculous mycobacteria.</title>
        <authorList>
            <person name="Breen P."/>
            <person name="Zimbric M."/>
            <person name="Caverly L."/>
        </authorList>
    </citation>
    <scope>NUCLEOTIDE SEQUENCE [LARGE SCALE GENOMIC DNA]</scope>
    <source>
        <strain evidence="6 7">FLAC1071</strain>
    </source>
</reference>
<feature type="domain" description="PAC" evidence="5">
    <location>
        <begin position="275"/>
        <end position="325"/>
    </location>
</feature>
<dbReference type="EMBL" id="JASZZX010000037">
    <property type="protein sequence ID" value="MDM3929450.1"/>
    <property type="molecule type" value="Genomic_DNA"/>
</dbReference>
<evidence type="ECO:0000256" key="1">
    <source>
        <dbReference type="ARBA" id="ARBA00022679"/>
    </source>
</evidence>
<keyword evidence="3" id="KW-0902">Two-component regulatory system</keyword>
<dbReference type="PANTHER" id="PTHR24421:SF56">
    <property type="entry name" value="OXYGEN SENSOR HISTIDINE KINASE RESPONSE REGULATOR DOST"/>
    <property type="match status" value="1"/>
</dbReference>
<dbReference type="InterPro" id="IPR011712">
    <property type="entry name" value="Sig_transdc_His_kin_sub3_dim/P"/>
</dbReference>
<dbReference type="Pfam" id="PF07730">
    <property type="entry name" value="HisKA_3"/>
    <property type="match status" value="1"/>
</dbReference>
<evidence type="ECO:0000259" key="5">
    <source>
        <dbReference type="PROSITE" id="PS50113"/>
    </source>
</evidence>
<dbReference type="SMART" id="SM00387">
    <property type="entry name" value="HATPase_c"/>
    <property type="match status" value="1"/>
</dbReference>
<dbReference type="InterPro" id="IPR003594">
    <property type="entry name" value="HATPase_dom"/>
</dbReference>
<dbReference type="Gene3D" id="3.30.450.20">
    <property type="entry name" value="PAS domain"/>
    <property type="match status" value="2"/>
</dbReference>
<dbReference type="InterPro" id="IPR000014">
    <property type="entry name" value="PAS"/>
</dbReference>
<dbReference type="Pfam" id="PF02518">
    <property type="entry name" value="HATPase_c"/>
    <property type="match status" value="1"/>
</dbReference>
<keyword evidence="2" id="KW-0418">Kinase</keyword>
<protein>
    <submittedName>
        <fullName evidence="6">PAS domain S-box protein</fullName>
    </submittedName>
</protein>
<dbReference type="Gene3D" id="1.20.5.1930">
    <property type="match status" value="1"/>
</dbReference>
<accession>A0ABT7P833</accession>
<evidence type="ECO:0000256" key="2">
    <source>
        <dbReference type="ARBA" id="ARBA00022777"/>
    </source>
</evidence>
<dbReference type="PROSITE" id="PS50112">
    <property type="entry name" value="PAS"/>
    <property type="match status" value="2"/>
</dbReference>
<organism evidence="6 7">
    <name type="scientific">Mycobacterium intracellulare subsp. chimaera</name>
    <dbReference type="NCBI Taxonomy" id="222805"/>
    <lineage>
        <taxon>Bacteria</taxon>
        <taxon>Bacillati</taxon>
        <taxon>Actinomycetota</taxon>
        <taxon>Actinomycetes</taxon>
        <taxon>Mycobacteriales</taxon>
        <taxon>Mycobacteriaceae</taxon>
        <taxon>Mycobacterium</taxon>
        <taxon>Mycobacterium avium complex (MAC)</taxon>
    </lineage>
</organism>
<dbReference type="CDD" id="cd16917">
    <property type="entry name" value="HATPase_UhpB-NarQ-NarX-like"/>
    <property type="match status" value="1"/>
</dbReference>
<evidence type="ECO:0000259" key="4">
    <source>
        <dbReference type="PROSITE" id="PS50112"/>
    </source>
</evidence>
<gene>
    <name evidence="6" type="ORF">QRB35_26090</name>
</gene>
<dbReference type="InterPro" id="IPR001610">
    <property type="entry name" value="PAC"/>
</dbReference>
<feature type="domain" description="PAS" evidence="4">
    <location>
        <begin position="198"/>
        <end position="250"/>
    </location>
</feature>
<keyword evidence="7" id="KW-1185">Reference proteome</keyword>
<dbReference type="SUPFAM" id="SSF55785">
    <property type="entry name" value="PYP-like sensor domain (PAS domain)"/>
    <property type="match status" value="2"/>
</dbReference>
<dbReference type="PANTHER" id="PTHR24421">
    <property type="entry name" value="NITRATE/NITRITE SENSOR PROTEIN NARX-RELATED"/>
    <property type="match status" value="1"/>
</dbReference>
<dbReference type="SMART" id="SM00091">
    <property type="entry name" value="PAS"/>
    <property type="match status" value="2"/>
</dbReference>
<dbReference type="InterPro" id="IPR035965">
    <property type="entry name" value="PAS-like_dom_sf"/>
</dbReference>
<evidence type="ECO:0000313" key="7">
    <source>
        <dbReference type="Proteomes" id="UP001529272"/>
    </source>
</evidence>
<dbReference type="CDD" id="cd00130">
    <property type="entry name" value="PAS"/>
    <property type="match status" value="2"/>
</dbReference>
<dbReference type="Proteomes" id="UP001529272">
    <property type="component" value="Unassembled WGS sequence"/>
</dbReference>
<dbReference type="NCBIfam" id="TIGR00229">
    <property type="entry name" value="sensory_box"/>
    <property type="match status" value="2"/>
</dbReference>
<name>A0ABT7P833_MYCIT</name>
<dbReference type="Gene3D" id="3.30.565.10">
    <property type="entry name" value="Histidine kinase-like ATPase, C-terminal domain"/>
    <property type="match status" value="1"/>
</dbReference>
<dbReference type="InterPro" id="IPR036890">
    <property type="entry name" value="HATPase_C_sf"/>
</dbReference>
<proteinExistence type="predicted"/>
<evidence type="ECO:0000256" key="3">
    <source>
        <dbReference type="ARBA" id="ARBA00023012"/>
    </source>
</evidence>